<feature type="chain" id="PRO_5041421584" description="ML-like domain-containing protein" evidence="9">
    <location>
        <begin position="34"/>
        <end position="929"/>
    </location>
</feature>
<feature type="signal peptide" evidence="9">
    <location>
        <begin position="1"/>
        <end position="33"/>
    </location>
</feature>
<comment type="similarity">
    <text evidence="2">Belongs to the transient receptor potential (TRP) ion channel family.</text>
</comment>
<feature type="transmembrane region" description="Helical" evidence="8">
    <location>
        <begin position="493"/>
        <end position="518"/>
    </location>
</feature>
<feature type="transmembrane region" description="Helical" evidence="8">
    <location>
        <begin position="459"/>
        <end position="481"/>
    </location>
</feature>
<dbReference type="Pfam" id="PF06011">
    <property type="entry name" value="TRP"/>
    <property type="match status" value="1"/>
</dbReference>
<comment type="subcellular location">
    <subcellularLocation>
        <location evidence="1">Membrane</location>
        <topology evidence="1">Multi-pass membrane protein</topology>
    </subcellularLocation>
</comment>
<feature type="region of interest" description="Disordered" evidence="7">
    <location>
        <begin position="802"/>
        <end position="830"/>
    </location>
</feature>
<keyword evidence="4 9" id="KW-0732">Signal</keyword>
<evidence type="ECO:0000256" key="1">
    <source>
        <dbReference type="ARBA" id="ARBA00004141"/>
    </source>
</evidence>
<feature type="transmembrane region" description="Helical" evidence="8">
    <location>
        <begin position="664"/>
        <end position="682"/>
    </location>
</feature>
<dbReference type="SMART" id="SM01320">
    <property type="entry name" value="TRP_N"/>
    <property type="match status" value="1"/>
</dbReference>
<accession>A0AA39QQJ1</accession>
<feature type="transmembrane region" description="Helical" evidence="8">
    <location>
        <begin position="607"/>
        <end position="626"/>
    </location>
</feature>
<evidence type="ECO:0000313" key="11">
    <source>
        <dbReference type="EMBL" id="KAK0507317.1"/>
    </source>
</evidence>
<evidence type="ECO:0000256" key="5">
    <source>
        <dbReference type="ARBA" id="ARBA00022989"/>
    </source>
</evidence>
<dbReference type="AlphaFoldDB" id="A0AA39QQJ1"/>
<feature type="transmembrane region" description="Helical" evidence="8">
    <location>
        <begin position="632"/>
        <end position="652"/>
    </location>
</feature>
<dbReference type="InterPro" id="IPR040241">
    <property type="entry name" value="TRP_Flc/Pkd2-like"/>
</dbReference>
<name>A0AA39QQJ1_9LECA</name>
<proteinExistence type="inferred from homology"/>
<evidence type="ECO:0000256" key="3">
    <source>
        <dbReference type="ARBA" id="ARBA00022692"/>
    </source>
</evidence>
<feature type="transmembrane region" description="Helical" evidence="8">
    <location>
        <begin position="417"/>
        <end position="438"/>
    </location>
</feature>
<evidence type="ECO:0000259" key="10">
    <source>
        <dbReference type="SMART" id="SM01320"/>
    </source>
</evidence>
<evidence type="ECO:0000256" key="9">
    <source>
        <dbReference type="SAM" id="SignalP"/>
    </source>
</evidence>
<dbReference type="PANTHER" id="PTHR31145">
    <property type="entry name" value="INTEGRAL MEMBRANE PROTEIN (AFU_ORTHOLOGUE AFUA_7G01610)"/>
    <property type="match status" value="1"/>
</dbReference>
<evidence type="ECO:0000256" key="2">
    <source>
        <dbReference type="ARBA" id="ARBA00010642"/>
    </source>
</evidence>
<protein>
    <recommendedName>
        <fullName evidence="10">ML-like domain-containing protein</fullName>
    </recommendedName>
</protein>
<dbReference type="Proteomes" id="UP001166286">
    <property type="component" value="Unassembled WGS sequence"/>
</dbReference>
<comment type="caution">
    <text evidence="11">The sequence shown here is derived from an EMBL/GenBank/DDBJ whole genome shotgun (WGS) entry which is preliminary data.</text>
</comment>
<feature type="compositionally biased region" description="Polar residues" evidence="7">
    <location>
        <begin position="809"/>
        <end position="822"/>
    </location>
</feature>
<feature type="compositionally biased region" description="Basic and acidic residues" evidence="7">
    <location>
        <begin position="909"/>
        <end position="918"/>
    </location>
</feature>
<dbReference type="EMBL" id="JAFEKC020000024">
    <property type="protein sequence ID" value="KAK0507317.1"/>
    <property type="molecule type" value="Genomic_DNA"/>
</dbReference>
<reference evidence="11" key="1">
    <citation type="submission" date="2023-03" db="EMBL/GenBank/DDBJ databases">
        <title>Complete genome of Cladonia borealis.</title>
        <authorList>
            <person name="Park H."/>
        </authorList>
    </citation>
    <scope>NUCLEOTIDE SEQUENCE</scope>
    <source>
        <strain evidence="11">ANT050790</strain>
    </source>
</reference>
<evidence type="ECO:0000313" key="12">
    <source>
        <dbReference type="Proteomes" id="UP001166286"/>
    </source>
</evidence>
<sequence length="929" mass="103840">MMVLKGLPTAGPSWSGFLLLLVSFLSLIDFTFSENQQYIQTTNNAGETLYLADDRKPALYTGNFGDCLGSSLINVTRFDAAYYQDNMTVLFHLEGNTNLANDSIMMYIGVFAYGESRFDLTFNPCNAQIYSLCPMNRSVPISADGIIPVDQSDVAGIPPIALSIPDFEGQAILRLFSNATETEIGCYSAVVTNGATFSHPSSVGTVLGIFTAVALVASFATAVYGHHIPTMRTHYAHSLSIFVVFAVFHHIFFTGALSMNWPSVLAAWWSNFAWSAGMIYSERMQNSINQLIGSNGGNTSIVGAASDGASANNLGGGYQISQIYKREIAHSIYRRYTESEEDRWDLIRSRAWEGLIASRRYASFHIGKRELANSSDGYNWYGSPIKPGLPIPGNFSGFAGTLSEQGIPASNAFMTGFLWFLILVILISSSVVAFKWILEGLSRKNLIKPERLAHFRTHWLAYTAQAALRAMFIGFFMMMLLTTFEFAYKGSAGVTAIAALVFAIFFVGMFGVAGYACCYRLRLGHYEWVHDRLHFEKTRCFGFIPWYGLELESRRSEKSEQRASSGSLPWRRIHYVDEDPQRLEVHQDEDYIRKFGWLAARFRRTKWWFFSAWLVYEFVRACFYGAAAGQPLTQVFGLLVVEILALIAIVVLKPFEGARLNALMVYLLGFSKVATVALSAAFDERFNLARITTTAIGIVIIVIQGILTIVLLIAIAVGAISSYMSVTRNHEDFRPRKWANIRQRYFAHLEKIAPDVPPPPPPPPEEPKGPYFNVVSVRRENKIEDEDEDFIGSVHDPLGSRISVAGTVSGPNTARASRANSLRSHHDNSVPFGARLHRASWSTRDFQSFNESNRNSRLDYSNRNSRIWSSSGLPPKTSDGSLRESEMRRARTPKNAEGGLDIRKSRHGKEREDVLNERESEDQEPYSSE</sequence>
<keyword evidence="12" id="KW-1185">Reference proteome</keyword>
<dbReference type="GO" id="GO:0055085">
    <property type="term" value="P:transmembrane transport"/>
    <property type="evidence" value="ECO:0007669"/>
    <property type="project" value="TreeGrafter"/>
</dbReference>
<evidence type="ECO:0000256" key="7">
    <source>
        <dbReference type="SAM" id="MobiDB-lite"/>
    </source>
</evidence>
<evidence type="ECO:0000256" key="6">
    <source>
        <dbReference type="ARBA" id="ARBA00023136"/>
    </source>
</evidence>
<dbReference type="GO" id="GO:0009272">
    <property type="term" value="P:fungal-type cell wall biogenesis"/>
    <property type="evidence" value="ECO:0007669"/>
    <property type="project" value="TreeGrafter"/>
</dbReference>
<dbReference type="PANTHER" id="PTHR31145:SF7">
    <property type="entry name" value="TRP-LIKE ION CHANNEL"/>
    <property type="match status" value="1"/>
</dbReference>
<feature type="transmembrane region" description="Helical" evidence="8">
    <location>
        <begin position="203"/>
        <end position="224"/>
    </location>
</feature>
<evidence type="ECO:0000256" key="8">
    <source>
        <dbReference type="SAM" id="Phobius"/>
    </source>
</evidence>
<dbReference type="GO" id="GO:0016020">
    <property type="term" value="C:membrane"/>
    <property type="evidence" value="ECO:0007669"/>
    <property type="project" value="UniProtKB-SubCell"/>
</dbReference>
<dbReference type="InterPro" id="IPR032800">
    <property type="entry name" value="TRP_N"/>
</dbReference>
<dbReference type="Pfam" id="PF14558">
    <property type="entry name" value="TRP_N"/>
    <property type="match status" value="1"/>
</dbReference>
<feature type="compositionally biased region" description="Acidic residues" evidence="7">
    <location>
        <begin position="919"/>
        <end position="929"/>
    </location>
</feature>
<feature type="transmembrane region" description="Helical" evidence="8">
    <location>
        <begin position="236"/>
        <end position="259"/>
    </location>
</feature>
<keyword evidence="3 8" id="KW-0812">Transmembrane</keyword>
<feature type="domain" description="ML-like" evidence="10">
    <location>
        <begin position="57"/>
        <end position="198"/>
    </location>
</feature>
<keyword evidence="5 8" id="KW-1133">Transmembrane helix</keyword>
<organism evidence="11 12">
    <name type="scientific">Cladonia borealis</name>
    <dbReference type="NCBI Taxonomy" id="184061"/>
    <lineage>
        <taxon>Eukaryota</taxon>
        <taxon>Fungi</taxon>
        <taxon>Dikarya</taxon>
        <taxon>Ascomycota</taxon>
        <taxon>Pezizomycotina</taxon>
        <taxon>Lecanoromycetes</taxon>
        <taxon>OSLEUM clade</taxon>
        <taxon>Lecanoromycetidae</taxon>
        <taxon>Lecanorales</taxon>
        <taxon>Lecanorineae</taxon>
        <taxon>Cladoniaceae</taxon>
        <taxon>Cladonia</taxon>
    </lineage>
</organism>
<feature type="region of interest" description="Disordered" evidence="7">
    <location>
        <begin position="864"/>
        <end position="929"/>
    </location>
</feature>
<dbReference type="InterPro" id="IPR010308">
    <property type="entry name" value="TRP_C"/>
</dbReference>
<evidence type="ECO:0000256" key="4">
    <source>
        <dbReference type="ARBA" id="ARBA00022729"/>
    </source>
</evidence>
<gene>
    <name evidence="11" type="ORF">JMJ35_010355</name>
</gene>
<keyword evidence="6 8" id="KW-0472">Membrane</keyword>
<feature type="transmembrane region" description="Helical" evidence="8">
    <location>
        <begin position="694"/>
        <end position="720"/>
    </location>
</feature>